<evidence type="ECO:0000256" key="4">
    <source>
        <dbReference type="ARBA" id="ARBA00022516"/>
    </source>
</evidence>
<evidence type="ECO:0000256" key="1">
    <source>
        <dbReference type="ARBA" id="ARBA00004167"/>
    </source>
</evidence>
<dbReference type="AlphaFoldDB" id="A0AAJ7E3D9"/>
<keyword evidence="5 16" id="KW-0812">Transmembrane</keyword>
<evidence type="ECO:0000313" key="17">
    <source>
        <dbReference type="Proteomes" id="UP000695007"/>
    </source>
</evidence>
<evidence type="ECO:0000256" key="3">
    <source>
        <dbReference type="ARBA" id="ARBA00004240"/>
    </source>
</evidence>
<dbReference type="GO" id="GO:0008654">
    <property type="term" value="P:phospholipid biosynthetic process"/>
    <property type="evidence" value="ECO:0007669"/>
    <property type="project" value="UniProtKB-KW"/>
</dbReference>
<keyword evidence="17" id="KW-1185">Reference proteome</keyword>
<evidence type="ECO:0000256" key="9">
    <source>
        <dbReference type="ARBA" id="ARBA00023128"/>
    </source>
</evidence>
<dbReference type="InterPro" id="IPR011989">
    <property type="entry name" value="ARM-like"/>
</dbReference>
<keyword evidence="12" id="KW-1208">Phospholipid metabolism</keyword>
<evidence type="ECO:0000256" key="16">
    <source>
        <dbReference type="SAM" id="Phobius"/>
    </source>
</evidence>
<dbReference type="RefSeq" id="XP_011506366.1">
    <property type="nucleotide sequence ID" value="XM_011508064.1"/>
</dbReference>
<evidence type="ECO:0000256" key="13">
    <source>
        <dbReference type="ARBA" id="ARBA00038024"/>
    </source>
</evidence>
<keyword evidence="7 16" id="KW-1133">Transmembrane helix</keyword>
<reference evidence="18" key="1">
    <citation type="submission" date="2025-08" db="UniProtKB">
        <authorList>
            <consortium name="RefSeq"/>
        </authorList>
    </citation>
    <scope>IDENTIFICATION</scope>
</reference>
<dbReference type="Gene3D" id="3.40.50.1820">
    <property type="entry name" value="alpha/beta hydrolase"/>
    <property type="match status" value="1"/>
</dbReference>
<dbReference type="PANTHER" id="PTHR48182:SF2">
    <property type="entry name" value="PROTEIN SERAC1"/>
    <property type="match status" value="1"/>
</dbReference>
<gene>
    <name evidence="18" type="primary">LOC105368909</name>
</gene>
<dbReference type="SUPFAM" id="SSF53474">
    <property type="entry name" value="alpha/beta-Hydrolases"/>
    <property type="match status" value="1"/>
</dbReference>
<keyword evidence="11" id="KW-0594">Phospholipid biosynthesis</keyword>
<evidence type="ECO:0000256" key="2">
    <source>
        <dbReference type="ARBA" id="ARBA00004173"/>
    </source>
</evidence>
<dbReference type="KEGG" id="csol:105368909"/>
<evidence type="ECO:0000313" key="18">
    <source>
        <dbReference type="RefSeq" id="XP_011506366.1"/>
    </source>
</evidence>
<dbReference type="PROSITE" id="PS51257">
    <property type="entry name" value="PROKAR_LIPOPROTEIN"/>
    <property type="match status" value="1"/>
</dbReference>
<keyword evidence="4" id="KW-0444">Lipid biosynthesis</keyword>
<evidence type="ECO:0000256" key="5">
    <source>
        <dbReference type="ARBA" id="ARBA00022692"/>
    </source>
</evidence>
<evidence type="ECO:0000256" key="15">
    <source>
        <dbReference type="ARBA" id="ARBA00041701"/>
    </source>
</evidence>
<evidence type="ECO:0000256" key="7">
    <source>
        <dbReference type="ARBA" id="ARBA00022989"/>
    </source>
</evidence>
<comment type="similarity">
    <text evidence="13">Belongs to the SERAC1 family.</text>
</comment>
<dbReference type="Proteomes" id="UP000695007">
    <property type="component" value="Unplaced"/>
</dbReference>
<dbReference type="InterPro" id="IPR016024">
    <property type="entry name" value="ARM-type_fold"/>
</dbReference>
<keyword evidence="9" id="KW-0496">Mitochondrion</keyword>
<evidence type="ECO:0000256" key="11">
    <source>
        <dbReference type="ARBA" id="ARBA00023209"/>
    </source>
</evidence>
<dbReference type="GeneID" id="105368909"/>
<evidence type="ECO:0000256" key="12">
    <source>
        <dbReference type="ARBA" id="ARBA00023264"/>
    </source>
</evidence>
<dbReference type="PANTHER" id="PTHR48182">
    <property type="entry name" value="PROTEIN SERAC1"/>
    <property type="match status" value="1"/>
</dbReference>
<keyword evidence="6" id="KW-0256">Endoplasmic reticulum</keyword>
<dbReference type="SUPFAM" id="SSF48371">
    <property type="entry name" value="ARM repeat"/>
    <property type="match status" value="1"/>
</dbReference>
<evidence type="ECO:0000256" key="8">
    <source>
        <dbReference type="ARBA" id="ARBA00023098"/>
    </source>
</evidence>
<accession>A0AAJ7E3D9</accession>
<feature type="transmembrane region" description="Helical" evidence="16">
    <location>
        <begin position="7"/>
        <end position="28"/>
    </location>
</feature>
<dbReference type="GO" id="GO:0016020">
    <property type="term" value="C:membrane"/>
    <property type="evidence" value="ECO:0007669"/>
    <property type="project" value="UniProtKB-SubCell"/>
</dbReference>
<dbReference type="Gene3D" id="1.25.10.10">
    <property type="entry name" value="Leucine-rich Repeat Variant"/>
    <property type="match status" value="1"/>
</dbReference>
<protein>
    <recommendedName>
        <fullName evidence="14">Protein SERAC1</fullName>
    </recommendedName>
    <alternativeName>
        <fullName evidence="15">Serine active site-containing protein 1</fullName>
    </alternativeName>
</protein>
<evidence type="ECO:0000256" key="14">
    <source>
        <dbReference type="ARBA" id="ARBA00040991"/>
    </source>
</evidence>
<organism evidence="17 18">
    <name type="scientific">Ceratosolen solmsi marchali</name>
    <dbReference type="NCBI Taxonomy" id="326594"/>
    <lineage>
        <taxon>Eukaryota</taxon>
        <taxon>Metazoa</taxon>
        <taxon>Ecdysozoa</taxon>
        <taxon>Arthropoda</taxon>
        <taxon>Hexapoda</taxon>
        <taxon>Insecta</taxon>
        <taxon>Pterygota</taxon>
        <taxon>Neoptera</taxon>
        <taxon>Endopterygota</taxon>
        <taxon>Hymenoptera</taxon>
        <taxon>Apocrita</taxon>
        <taxon>Proctotrupomorpha</taxon>
        <taxon>Chalcidoidea</taxon>
        <taxon>Agaonidae</taxon>
        <taxon>Agaoninae</taxon>
        <taxon>Ceratosolen</taxon>
    </lineage>
</organism>
<evidence type="ECO:0000256" key="6">
    <source>
        <dbReference type="ARBA" id="ARBA00022824"/>
    </source>
</evidence>
<comment type="subcellular location">
    <subcellularLocation>
        <location evidence="3">Endoplasmic reticulum</location>
    </subcellularLocation>
    <subcellularLocation>
        <location evidence="1">Membrane</location>
        <topology evidence="1">Single-pass membrane protein</topology>
    </subcellularLocation>
    <subcellularLocation>
        <location evidence="2">Mitochondrion</location>
    </subcellularLocation>
</comment>
<keyword evidence="8" id="KW-0443">Lipid metabolism</keyword>
<dbReference type="GO" id="GO:0005739">
    <property type="term" value="C:mitochondrion"/>
    <property type="evidence" value="ECO:0007669"/>
    <property type="project" value="UniProtKB-SubCell"/>
</dbReference>
<sequence length="672" mass="77597">MENYKKTIYYLKASGICAIVVSGCWILYQIRQTSILLNSIISPKVLELNHARAQYIYINNPKFENIFMSNHANDFNFTSDEDPIRLSFISKWWKTWNNNLAFRLFQVAYTGSKMERIKAIHSLSTMKDLKDWQYGQISQMLDARTAVALARSPGIDLRFFLKPPYFNQQLQIHEIVEKVHSLLIKLNTRCEGIHPCLLNFINKKFQNYLHDSTIMEPDISNDGLSSLIKWDINFLQNCLEAILHHSSLNNHSNDIVDVGGLQILMNIYKLLGDNIDICALIAKILSNISLNPEYLEDIFRSGWIRILTSWSYHQDIRISTLASCALANLDTDDIEHETYPQKIYLLHPLHRVSSKRDLDVIFIHGLLGGVFVTWRQRDLDKSTHVPDIKNNYNTLSLSEMVDTHPSEFLKDLARDSEIREWQRIGQDFDVVLHDCPINVDSKNIVDSFFCKGSDKCMQQSEMDYKIRTQCWPKDWLPRDVPNLRILGINYRTNLSMWASLCPITGDRSTIKDRSDEFTEKLVTAGVGKRSIIWVCHSMGGLLVKKMLVEEWKNGDKNNLLRNSKGIIFYSTPHRGSRVAALNQTTQLLVWPSAEVQELREQSPQLLQLHEDFLKMLKEYNIEVISFGETKPTRVTALKVPLRFVNSDSADPNIGEFFEIPQDHLSICKPANR</sequence>
<proteinExistence type="inferred from homology"/>
<name>A0AAJ7E3D9_9HYME</name>
<dbReference type="InterPro" id="IPR029058">
    <property type="entry name" value="AB_hydrolase_fold"/>
</dbReference>
<keyword evidence="10 16" id="KW-0472">Membrane</keyword>
<dbReference type="GO" id="GO:0005783">
    <property type="term" value="C:endoplasmic reticulum"/>
    <property type="evidence" value="ECO:0007669"/>
    <property type="project" value="UniProtKB-SubCell"/>
</dbReference>
<evidence type="ECO:0000256" key="10">
    <source>
        <dbReference type="ARBA" id="ARBA00023136"/>
    </source>
</evidence>
<dbReference type="InterPro" id="IPR052374">
    <property type="entry name" value="SERAC1"/>
</dbReference>